<sequence>MEKLAGYIDGDRYIQHNPQIGDGLSELGAALKAMTDAGITMKCDTVYRVLGKGNFVLTVSEGTFAGKLTSFCDLLRIENGNIAERWDTIETILAKADWQNQNGKF</sequence>
<evidence type="ECO:0000313" key="1">
    <source>
        <dbReference type="EMBL" id="XBU03553.1"/>
    </source>
</evidence>
<dbReference type="SUPFAM" id="SSF54427">
    <property type="entry name" value="NTF2-like"/>
    <property type="match status" value="1"/>
</dbReference>
<dbReference type="EMBL" id="CP157968">
    <property type="protein sequence ID" value="XBU03553.1"/>
    <property type="molecule type" value="Genomic_DNA"/>
</dbReference>
<protein>
    <recommendedName>
        <fullName evidence="2">SnoaL-like domain-containing protein</fullName>
    </recommendedName>
</protein>
<dbReference type="AlphaFoldDB" id="A0AAU7SMA0"/>
<dbReference type="Gene3D" id="3.10.450.50">
    <property type="match status" value="1"/>
</dbReference>
<reference evidence="1" key="1">
    <citation type="submission" date="2024-06" db="EMBL/GenBank/DDBJ databases">
        <authorList>
            <person name="Li T."/>
            <person name="Gao R."/>
        </authorList>
    </citation>
    <scope>NUCLEOTIDE SEQUENCE</scope>
    <source>
        <strain evidence="1">ZPR4</strain>
    </source>
</reference>
<gene>
    <name evidence="1" type="ORF">ABOK31_23625</name>
</gene>
<proteinExistence type="predicted"/>
<evidence type="ECO:0008006" key="2">
    <source>
        <dbReference type="Google" id="ProtNLM"/>
    </source>
</evidence>
<organism evidence="1">
    <name type="scientific">Rhizobium sp. ZPR4</name>
    <dbReference type="NCBI Taxonomy" id="3158966"/>
    <lineage>
        <taxon>Bacteria</taxon>
        <taxon>Pseudomonadati</taxon>
        <taxon>Pseudomonadota</taxon>
        <taxon>Alphaproteobacteria</taxon>
        <taxon>Hyphomicrobiales</taxon>
        <taxon>Rhizobiaceae</taxon>
        <taxon>Rhizobium/Agrobacterium group</taxon>
        <taxon>Rhizobium</taxon>
    </lineage>
</organism>
<accession>A0AAU7SMA0</accession>
<dbReference type="InterPro" id="IPR032710">
    <property type="entry name" value="NTF2-like_dom_sf"/>
</dbReference>
<dbReference type="RefSeq" id="WP_350019303.1">
    <property type="nucleotide sequence ID" value="NZ_CP157968.1"/>
</dbReference>
<name>A0AAU7SMA0_9HYPH</name>